<dbReference type="PANTHER" id="PTHR47723">
    <property type="entry name" value="OS05G0353850 PROTEIN"/>
    <property type="match status" value="1"/>
</dbReference>
<gene>
    <name evidence="2" type="ORF">BUALT_Bualt09G0027300</name>
</gene>
<name>A0AAV6XA58_9LAMI</name>
<dbReference type="GO" id="GO:0004523">
    <property type="term" value="F:RNA-DNA hybrid ribonuclease activity"/>
    <property type="evidence" value="ECO:0007669"/>
    <property type="project" value="InterPro"/>
</dbReference>
<dbReference type="InterPro" id="IPR012337">
    <property type="entry name" value="RNaseH-like_sf"/>
</dbReference>
<keyword evidence="3" id="KW-1185">Reference proteome</keyword>
<feature type="domain" description="RNase H type-1" evidence="1">
    <location>
        <begin position="268"/>
        <end position="388"/>
    </location>
</feature>
<dbReference type="PANTHER" id="PTHR47723:SF19">
    <property type="entry name" value="POLYNUCLEOTIDYL TRANSFERASE, RIBONUCLEASE H-LIKE SUPERFAMILY PROTEIN"/>
    <property type="match status" value="1"/>
</dbReference>
<dbReference type="InterPro" id="IPR002156">
    <property type="entry name" value="RNaseH_domain"/>
</dbReference>
<evidence type="ECO:0000313" key="2">
    <source>
        <dbReference type="EMBL" id="KAG8376090.1"/>
    </source>
</evidence>
<comment type="caution">
    <text evidence="2">The sequence shown here is derived from an EMBL/GenBank/DDBJ whole genome shotgun (WGS) entry which is preliminary data.</text>
</comment>
<evidence type="ECO:0000259" key="1">
    <source>
        <dbReference type="Pfam" id="PF13456"/>
    </source>
</evidence>
<dbReference type="Proteomes" id="UP000826271">
    <property type="component" value="Unassembled WGS sequence"/>
</dbReference>
<dbReference type="GO" id="GO:0003676">
    <property type="term" value="F:nucleic acid binding"/>
    <property type="evidence" value="ECO:0007669"/>
    <property type="project" value="InterPro"/>
</dbReference>
<evidence type="ECO:0000313" key="3">
    <source>
        <dbReference type="Proteomes" id="UP000826271"/>
    </source>
</evidence>
<reference evidence="2" key="1">
    <citation type="submission" date="2019-10" db="EMBL/GenBank/DDBJ databases">
        <authorList>
            <person name="Zhang R."/>
            <person name="Pan Y."/>
            <person name="Wang J."/>
            <person name="Ma R."/>
            <person name="Yu S."/>
        </authorList>
    </citation>
    <scope>NUCLEOTIDE SEQUENCE</scope>
    <source>
        <strain evidence="2">LA-IB0</strain>
        <tissue evidence="2">Leaf</tissue>
    </source>
</reference>
<protein>
    <recommendedName>
        <fullName evidence="1">RNase H type-1 domain-containing protein</fullName>
    </recommendedName>
</protein>
<dbReference type="Pfam" id="PF13456">
    <property type="entry name" value="RVT_3"/>
    <property type="match status" value="1"/>
</dbReference>
<dbReference type="InterPro" id="IPR053151">
    <property type="entry name" value="RNase_H-like"/>
</dbReference>
<dbReference type="SUPFAM" id="SSF53098">
    <property type="entry name" value="Ribonuclease H-like"/>
    <property type="match status" value="1"/>
</dbReference>
<accession>A0AAV6XA58</accession>
<sequence>MDSCPNGASWIMRDILACKNLISRGLCFQVSPLCHLRTWCDPWIPSIERFIPPEPNLSDSVLMEFAFTKSLFLPDSFSWKLDMLNSLFTPFLVQAILKIRIPAPSAALGPFWTPSTNGRFSVKSAYLTDQKGCFPSVNDSSVFVCKRCPIAQQVWLVSKWNFRLLPFEHLVMEDWIRLLLSMDRHLFSSLELCWEFLTFSVIAMGLVWNARNKLFHESVPVDVVKIARLADKLTIEHVKAQRAKLLRAQEFNPVQKWRAPPSDWLKVNTDASFKDGLCAVAILVWDSSGAIVHAAGFKSWAHDVVAAEALAIAKALSILNKAGVHQVFFESDSLVAVNLILHDDIPPDWTVKVDIEAAKFLLSHWPMWHVCNIPRLKNSDAGLLAKWAFHRSWSGTIPHNCIPLDIFCEEFSIPSFVTLNCFDFE</sequence>
<proteinExistence type="predicted"/>
<dbReference type="InterPro" id="IPR036397">
    <property type="entry name" value="RNaseH_sf"/>
</dbReference>
<dbReference type="EMBL" id="WHWC01000009">
    <property type="protein sequence ID" value="KAG8376090.1"/>
    <property type="molecule type" value="Genomic_DNA"/>
</dbReference>
<organism evidence="2 3">
    <name type="scientific">Buddleja alternifolia</name>
    <dbReference type="NCBI Taxonomy" id="168488"/>
    <lineage>
        <taxon>Eukaryota</taxon>
        <taxon>Viridiplantae</taxon>
        <taxon>Streptophyta</taxon>
        <taxon>Embryophyta</taxon>
        <taxon>Tracheophyta</taxon>
        <taxon>Spermatophyta</taxon>
        <taxon>Magnoliopsida</taxon>
        <taxon>eudicotyledons</taxon>
        <taxon>Gunneridae</taxon>
        <taxon>Pentapetalae</taxon>
        <taxon>asterids</taxon>
        <taxon>lamiids</taxon>
        <taxon>Lamiales</taxon>
        <taxon>Scrophulariaceae</taxon>
        <taxon>Buddlejeae</taxon>
        <taxon>Buddleja</taxon>
    </lineage>
</organism>
<dbReference type="AlphaFoldDB" id="A0AAV6XA58"/>
<dbReference type="Gene3D" id="3.30.420.10">
    <property type="entry name" value="Ribonuclease H-like superfamily/Ribonuclease H"/>
    <property type="match status" value="1"/>
</dbReference>